<evidence type="ECO:0000256" key="2">
    <source>
        <dbReference type="ARBA" id="ARBA00006897"/>
    </source>
</evidence>
<feature type="transmembrane region" description="Helical" evidence="11">
    <location>
        <begin position="235"/>
        <end position="261"/>
    </location>
</feature>
<dbReference type="Pfam" id="PF02517">
    <property type="entry name" value="Rce1-like"/>
    <property type="match status" value="1"/>
</dbReference>
<comment type="catalytic activity">
    <reaction evidence="9">
        <text>Hydrolyzes the peptide bond -P2-(S-farnesyl or geranylgeranyl)C-P1'-P2'-P3'-COOH where P1' and P2' are amino acids with aliphatic sidechains and P3' is any C-terminal residue.</text>
        <dbReference type="EC" id="3.4.26.1"/>
    </reaction>
</comment>
<keyword evidence="4 11" id="KW-0812">Transmembrane</keyword>
<feature type="transmembrane region" description="Helical" evidence="11">
    <location>
        <begin position="114"/>
        <end position="135"/>
    </location>
</feature>
<dbReference type="PANTHER" id="PTHR13046:SF0">
    <property type="entry name" value="CAAX PRENYL PROTEASE 2"/>
    <property type="match status" value="1"/>
</dbReference>
<comment type="caution">
    <text evidence="13">The sequence shown here is derived from an EMBL/GenBank/DDBJ whole genome shotgun (WGS) entry which is preliminary data.</text>
</comment>
<feature type="transmembrane region" description="Helical" evidence="11">
    <location>
        <begin position="282"/>
        <end position="301"/>
    </location>
</feature>
<keyword evidence="8 11" id="KW-0472">Membrane</keyword>
<gene>
    <name evidence="13" type="ORF">QBC47DRAFT_72933</name>
</gene>
<keyword evidence="14" id="KW-1185">Reference proteome</keyword>
<comment type="subcellular location">
    <subcellularLocation>
        <location evidence="1">Endoplasmic reticulum membrane</location>
        <topology evidence="1">Multi-pass membrane protein</topology>
    </subcellularLocation>
</comment>
<feature type="domain" description="CAAX prenyl protease 2/Lysostaphin resistance protein A-like" evidence="12">
    <location>
        <begin position="155"/>
        <end position="262"/>
    </location>
</feature>
<accession>A0AAJ0F804</accession>
<name>A0AAJ0F804_9PEZI</name>
<keyword evidence="6" id="KW-0256">Endoplasmic reticulum</keyword>
<evidence type="ECO:0000256" key="10">
    <source>
        <dbReference type="ARBA" id="ARBA00049729"/>
    </source>
</evidence>
<feature type="transmembrane region" description="Helical" evidence="11">
    <location>
        <begin position="30"/>
        <end position="50"/>
    </location>
</feature>
<dbReference type="GO" id="GO:0071586">
    <property type="term" value="P:CAAX-box protein processing"/>
    <property type="evidence" value="ECO:0007669"/>
    <property type="project" value="InterPro"/>
</dbReference>
<evidence type="ECO:0000256" key="5">
    <source>
        <dbReference type="ARBA" id="ARBA00022801"/>
    </source>
</evidence>
<keyword evidence="7 11" id="KW-1133">Transmembrane helix</keyword>
<organism evidence="13 14">
    <name type="scientific">Echria macrotheca</name>
    <dbReference type="NCBI Taxonomy" id="438768"/>
    <lineage>
        <taxon>Eukaryota</taxon>
        <taxon>Fungi</taxon>
        <taxon>Dikarya</taxon>
        <taxon>Ascomycota</taxon>
        <taxon>Pezizomycotina</taxon>
        <taxon>Sordariomycetes</taxon>
        <taxon>Sordariomycetidae</taxon>
        <taxon>Sordariales</taxon>
        <taxon>Schizotheciaceae</taxon>
        <taxon>Echria</taxon>
    </lineage>
</organism>
<evidence type="ECO:0000256" key="8">
    <source>
        <dbReference type="ARBA" id="ARBA00023136"/>
    </source>
</evidence>
<keyword evidence="3" id="KW-0645">Protease</keyword>
<feature type="transmembrane region" description="Helical" evidence="11">
    <location>
        <begin position="190"/>
        <end position="207"/>
    </location>
</feature>
<evidence type="ECO:0000313" key="14">
    <source>
        <dbReference type="Proteomes" id="UP001239445"/>
    </source>
</evidence>
<evidence type="ECO:0000259" key="12">
    <source>
        <dbReference type="Pfam" id="PF02517"/>
    </source>
</evidence>
<dbReference type="InterPro" id="IPR039731">
    <property type="entry name" value="Rce1"/>
</dbReference>
<dbReference type="InterPro" id="IPR003675">
    <property type="entry name" value="Rce1/LyrA-like_dom"/>
</dbReference>
<protein>
    <recommendedName>
        <fullName evidence="10">intramembrane prenyl-peptidase Rce1</fullName>
        <ecNumber evidence="10">3.4.26.1</ecNumber>
    </recommendedName>
</protein>
<dbReference type="GO" id="GO:0005789">
    <property type="term" value="C:endoplasmic reticulum membrane"/>
    <property type="evidence" value="ECO:0007669"/>
    <property type="project" value="UniProtKB-SubCell"/>
</dbReference>
<dbReference type="EMBL" id="MU839841">
    <property type="protein sequence ID" value="KAK1751649.1"/>
    <property type="molecule type" value="Genomic_DNA"/>
</dbReference>
<evidence type="ECO:0000256" key="7">
    <source>
        <dbReference type="ARBA" id="ARBA00022989"/>
    </source>
</evidence>
<evidence type="ECO:0000256" key="3">
    <source>
        <dbReference type="ARBA" id="ARBA00022670"/>
    </source>
</evidence>
<dbReference type="AlphaFoldDB" id="A0AAJ0F804"/>
<dbReference type="PANTHER" id="PTHR13046">
    <property type="entry name" value="PROTEASE U48 CAAX PRENYL PROTEASE RCE1"/>
    <property type="match status" value="1"/>
</dbReference>
<sequence>MPALLSLLGFRPLADWWHKDDPPPPPITTGTASLLLVLYALAYFLPFYASSTTRPSPTLSRDAPSVIRARIRSVTLTCVLCTLSTFAILSTTAGAPPPTILHLTGIWPAAVVDALRALLLTALLFAGPLFHALVVESGYRPSAWTAALAEVWTEWPAWRNLVAGPVTEEVLFRSASVPLMLVARTSLAKTILLSPIIFGLAHVHHFYEFRLSHPQVPPAAALARSVVQFAYTTLFGAYATFLFLRSGSLLAVCLVHTFCNCMGLPKVWGRIERPSSPRAETSILWTVTYYTLLVAGAVAWYRNLWILTESGNSLVPSAAFA</sequence>
<evidence type="ECO:0000256" key="4">
    <source>
        <dbReference type="ARBA" id="ARBA00022692"/>
    </source>
</evidence>
<evidence type="ECO:0000256" key="6">
    <source>
        <dbReference type="ARBA" id="ARBA00022824"/>
    </source>
</evidence>
<dbReference type="EC" id="3.4.26.1" evidence="10"/>
<feature type="transmembrane region" description="Helical" evidence="11">
    <location>
        <begin position="71"/>
        <end position="94"/>
    </location>
</feature>
<dbReference type="GO" id="GO:0004222">
    <property type="term" value="F:metalloendopeptidase activity"/>
    <property type="evidence" value="ECO:0007669"/>
    <property type="project" value="InterPro"/>
</dbReference>
<keyword evidence="5" id="KW-0378">Hydrolase</keyword>
<evidence type="ECO:0000256" key="1">
    <source>
        <dbReference type="ARBA" id="ARBA00004477"/>
    </source>
</evidence>
<reference evidence="13" key="1">
    <citation type="submission" date="2023-06" db="EMBL/GenBank/DDBJ databases">
        <title>Genome-scale phylogeny and comparative genomics of the fungal order Sordariales.</title>
        <authorList>
            <consortium name="Lawrence Berkeley National Laboratory"/>
            <person name="Hensen N."/>
            <person name="Bonometti L."/>
            <person name="Westerberg I."/>
            <person name="Brannstrom I.O."/>
            <person name="Guillou S."/>
            <person name="Cros-Aarteil S."/>
            <person name="Calhoun S."/>
            <person name="Haridas S."/>
            <person name="Kuo A."/>
            <person name="Mondo S."/>
            <person name="Pangilinan J."/>
            <person name="Riley R."/>
            <person name="Labutti K."/>
            <person name="Andreopoulos B."/>
            <person name="Lipzen A."/>
            <person name="Chen C."/>
            <person name="Yanf M."/>
            <person name="Daum C."/>
            <person name="Ng V."/>
            <person name="Clum A."/>
            <person name="Steindorff A."/>
            <person name="Ohm R."/>
            <person name="Martin F."/>
            <person name="Silar P."/>
            <person name="Natvig D."/>
            <person name="Lalanne C."/>
            <person name="Gautier V."/>
            <person name="Ament-Velasquez S.L."/>
            <person name="Kruys A."/>
            <person name="Hutchinson M.I."/>
            <person name="Powell A.J."/>
            <person name="Barry K."/>
            <person name="Miller A.N."/>
            <person name="Grigoriev I.V."/>
            <person name="Debuchy R."/>
            <person name="Gladieux P."/>
            <person name="Thoren M.H."/>
            <person name="Johannesson H."/>
        </authorList>
    </citation>
    <scope>NUCLEOTIDE SEQUENCE</scope>
    <source>
        <strain evidence="13">PSN4</strain>
    </source>
</reference>
<dbReference type="Proteomes" id="UP001239445">
    <property type="component" value="Unassembled WGS sequence"/>
</dbReference>
<evidence type="ECO:0000256" key="11">
    <source>
        <dbReference type="SAM" id="Phobius"/>
    </source>
</evidence>
<proteinExistence type="inferred from homology"/>
<evidence type="ECO:0000256" key="9">
    <source>
        <dbReference type="ARBA" id="ARBA00047280"/>
    </source>
</evidence>
<comment type="similarity">
    <text evidence="2">Belongs to the peptidase U48 family.</text>
</comment>
<evidence type="ECO:0000313" key="13">
    <source>
        <dbReference type="EMBL" id="KAK1751649.1"/>
    </source>
</evidence>